<gene>
    <name evidence="2" type="ORF">JAZ04_05160</name>
</gene>
<name>A0A9E4K3R2_9GAMM</name>
<dbReference type="Pfam" id="PF00132">
    <property type="entry name" value="Hexapep"/>
    <property type="match status" value="1"/>
</dbReference>
<dbReference type="EC" id="2.3.1.30" evidence="1"/>
<dbReference type="Gene3D" id="2.160.10.10">
    <property type="entry name" value="Hexapeptide repeat proteins"/>
    <property type="match status" value="1"/>
</dbReference>
<dbReference type="SUPFAM" id="SSF51161">
    <property type="entry name" value="Trimeric LpxA-like enzymes"/>
    <property type="match status" value="1"/>
</dbReference>
<comment type="caution">
    <text evidence="2">The sequence shown here is derived from an EMBL/GenBank/DDBJ whole genome shotgun (WGS) entry which is preliminary data.</text>
</comment>
<evidence type="ECO:0000256" key="1">
    <source>
        <dbReference type="PIRNR" id="PIRNR000441"/>
    </source>
</evidence>
<sequence>MNPSTMAIARLLIDNAGLQAVIIYRFGRHIRDLVEDGKGLAASVMHPLYKILNWIACKAFGIDISQDADIGSGFYIGHFGGIVIQKCNIGENCSISQQVNIIFQEDAVSTIGSSVWMGAHAYISPGVTIGSHATVAAGARVDSDFSDNVLIMGSPARVLSANYDNSRLL</sequence>
<comment type="similarity">
    <text evidence="1">Belongs to the transferase hexapeptide repeat family.</text>
</comment>
<protein>
    <recommendedName>
        <fullName evidence="1">Serine acetyltransferase</fullName>
        <ecNumber evidence="1">2.3.1.30</ecNumber>
    </recommendedName>
</protein>
<keyword evidence="1" id="KW-0808">Transferase</keyword>
<dbReference type="InterPro" id="IPR005881">
    <property type="entry name" value="Ser_O-AcTrfase"/>
</dbReference>
<evidence type="ECO:0000313" key="3">
    <source>
        <dbReference type="Proteomes" id="UP000886687"/>
    </source>
</evidence>
<dbReference type="EMBL" id="JAEPDI010000002">
    <property type="protein sequence ID" value="MCG7938234.1"/>
    <property type="molecule type" value="Genomic_DNA"/>
</dbReference>
<dbReference type="Proteomes" id="UP000886687">
    <property type="component" value="Unassembled WGS sequence"/>
</dbReference>
<keyword evidence="1" id="KW-0012">Acyltransferase</keyword>
<organism evidence="2 3">
    <name type="scientific">Candidatus Thiodiazotropha lotti</name>
    <dbReference type="NCBI Taxonomy" id="2792787"/>
    <lineage>
        <taxon>Bacteria</taxon>
        <taxon>Pseudomonadati</taxon>
        <taxon>Pseudomonadota</taxon>
        <taxon>Gammaproteobacteria</taxon>
        <taxon>Chromatiales</taxon>
        <taxon>Sedimenticolaceae</taxon>
        <taxon>Candidatus Thiodiazotropha</taxon>
    </lineage>
</organism>
<dbReference type="InterPro" id="IPR011004">
    <property type="entry name" value="Trimer_LpxA-like_sf"/>
</dbReference>
<dbReference type="PANTHER" id="PTHR42811">
    <property type="entry name" value="SERINE ACETYLTRANSFERASE"/>
    <property type="match status" value="1"/>
</dbReference>
<reference evidence="2" key="1">
    <citation type="journal article" date="2021" name="Proc. Natl. Acad. Sci. U.S.A.">
        <title>Global biogeography of chemosynthetic symbionts reveals both localized and globally distributed symbiont groups. .</title>
        <authorList>
            <person name="Osvatic J.T."/>
            <person name="Wilkins L.G.E."/>
            <person name="Leibrecht L."/>
            <person name="Leray M."/>
            <person name="Zauner S."/>
            <person name="Polzin J."/>
            <person name="Camacho Y."/>
            <person name="Gros O."/>
            <person name="van Gils J.A."/>
            <person name="Eisen J.A."/>
            <person name="Petersen J.M."/>
            <person name="Yuen B."/>
        </authorList>
    </citation>
    <scope>NUCLEOTIDE SEQUENCE</scope>
    <source>
        <strain evidence="2">MAGL173</strain>
    </source>
</reference>
<comment type="catalytic activity">
    <reaction evidence="1">
        <text>L-serine + acetyl-CoA = O-acetyl-L-serine + CoA</text>
        <dbReference type="Rhea" id="RHEA:24560"/>
        <dbReference type="ChEBI" id="CHEBI:33384"/>
        <dbReference type="ChEBI" id="CHEBI:57287"/>
        <dbReference type="ChEBI" id="CHEBI:57288"/>
        <dbReference type="ChEBI" id="CHEBI:58340"/>
        <dbReference type="EC" id="2.3.1.30"/>
    </reaction>
</comment>
<dbReference type="GO" id="GO:0006535">
    <property type="term" value="P:cysteine biosynthetic process from serine"/>
    <property type="evidence" value="ECO:0007669"/>
    <property type="project" value="InterPro"/>
</dbReference>
<dbReference type="GO" id="GO:0005737">
    <property type="term" value="C:cytoplasm"/>
    <property type="evidence" value="ECO:0007669"/>
    <property type="project" value="InterPro"/>
</dbReference>
<evidence type="ECO:0000313" key="2">
    <source>
        <dbReference type="EMBL" id="MCG7938234.1"/>
    </source>
</evidence>
<proteinExistence type="inferred from homology"/>
<dbReference type="GO" id="GO:0009001">
    <property type="term" value="F:serine O-acetyltransferase activity"/>
    <property type="evidence" value="ECO:0007669"/>
    <property type="project" value="UniProtKB-EC"/>
</dbReference>
<dbReference type="InterPro" id="IPR001451">
    <property type="entry name" value="Hexapep"/>
</dbReference>
<accession>A0A9E4K3R2</accession>
<dbReference type="AlphaFoldDB" id="A0A9E4K3R2"/>
<dbReference type="PIRSF" id="PIRSF000441">
    <property type="entry name" value="CysE"/>
    <property type="match status" value="1"/>
</dbReference>